<dbReference type="Pfam" id="PF14696">
    <property type="entry name" value="Glyoxalase_5"/>
    <property type="match status" value="1"/>
</dbReference>
<keyword evidence="4" id="KW-1185">Reference proteome</keyword>
<name>A0A315E821_9BURK</name>
<keyword evidence="1" id="KW-0479">Metal-binding</keyword>
<feature type="domain" description="VOC" evidence="2">
    <location>
        <begin position="22"/>
        <end position="139"/>
    </location>
</feature>
<protein>
    <submittedName>
        <fullName evidence="3">4-hydroxyphenylpyruvate dioxygenase</fullName>
    </submittedName>
</protein>
<dbReference type="Proteomes" id="UP000250790">
    <property type="component" value="Unassembled WGS sequence"/>
</dbReference>
<keyword evidence="3" id="KW-0670">Pyruvate</keyword>
<accession>A0A315E821</accession>
<dbReference type="SUPFAM" id="SSF54593">
    <property type="entry name" value="Glyoxalase/Bleomycin resistance protein/Dihydroxybiphenyl dioxygenase"/>
    <property type="match status" value="2"/>
</dbReference>
<reference evidence="3 4" key="1">
    <citation type="submission" date="2017-04" db="EMBL/GenBank/DDBJ databases">
        <title>Unexpected and diverse lifestyles within the genus Limnohabitans.</title>
        <authorList>
            <person name="Kasalicky V."/>
            <person name="Mehrshad M."/>
            <person name="Andrei S.-A."/>
            <person name="Salcher M."/>
            <person name="Kratochvilova H."/>
            <person name="Simek K."/>
            <person name="Ghai R."/>
        </authorList>
    </citation>
    <scope>NUCLEOTIDE SEQUENCE [LARGE SCALE GENOMIC DNA]</scope>
    <source>
        <strain evidence="3 4">II-B4</strain>
    </source>
</reference>
<evidence type="ECO:0000313" key="4">
    <source>
        <dbReference type="Proteomes" id="UP000250790"/>
    </source>
</evidence>
<proteinExistence type="predicted"/>
<dbReference type="AlphaFoldDB" id="A0A315E821"/>
<keyword evidence="3" id="KW-0223">Dioxygenase</keyword>
<dbReference type="Gene3D" id="3.10.180.10">
    <property type="entry name" value="2,3-Dihydroxybiphenyl 1,2-Dioxygenase, domain 1"/>
    <property type="match status" value="2"/>
</dbReference>
<dbReference type="InterPro" id="IPR037523">
    <property type="entry name" value="VOC_core"/>
</dbReference>
<dbReference type="GO" id="GO:0046872">
    <property type="term" value="F:metal ion binding"/>
    <property type="evidence" value="ECO:0007669"/>
    <property type="project" value="UniProtKB-KW"/>
</dbReference>
<keyword evidence="3" id="KW-0560">Oxidoreductase</keyword>
<dbReference type="PROSITE" id="PS51819">
    <property type="entry name" value="VOC"/>
    <property type="match status" value="1"/>
</dbReference>
<evidence type="ECO:0000259" key="2">
    <source>
        <dbReference type="PROSITE" id="PS51819"/>
    </source>
</evidence>
<dbReference type="InterPro" id="IPR041736">
    <property type="entry name" value="4OHPhenylPyrv_dOase_N"/>
</dbReference>
<dbReference type="CDD" id="cd08342">
    <property type="entry name" value="HPPD_N_like"/>
    <property type="match status" value="1"/>
</dbReference>
<evidence type="ECO:0000313" key="3">
    <source>
        <dbReference type="EMBL" id="PUE53491.1"/>
    </source>
</evidence>
<sequence>MSLNKVDREAVPEMPNRLGLSGIEFIEYATSRPQALGQVLENMGFRPVARHRSREVTLYRQGAMNLVVNANPDDARVSGTVDGQPVISAVAFRVQDALKAHNRCMELGAWSVGSHAQAMELHIPAIHGPGGSRFYFVDRWQEFLIYDIDFKPIPTVDPNPPALAGMSYFGVVQYIGAARSADWQTYYEHMFDFSSIPDEERFGILPKGKLMKSPCGTFLWQLVEPDVWMDGDDSPECLQRMGFGVPNVAEAVAALKARGVEFVESTQLHPEDRGALTRNTLGSVAFELVHK</sequence>
<dbReference type="GO" id="GO:0051213">
    <property type="term" value="F:dioxygenase activity"/>
    <property type="evidence" value="ECO:0007669"/>
    <property type="project" value="UniProtKB-KW"/>
</dbReference>
<gene>
    <name evidence="3" type="ORF">B9Z37_10590</name>
</gene>
<organism evidence="3 4">
    <name type="scientific">Limnohabitans parvus II-B4</name>
    <dbReference type="NCBI Taxonomy" id="1293052"/>
    <lineage>
        <taxon>Bacteria</taxon>
        <taxon>Pseudomonadati</taxon>
        <taxon>Pseudomonadota</taxon>
        <taxon>Betaproteobacteria</taxon>
        <taxon>Burkholderiales</taxon>
        <taxon>Comamonadaceae</taxon>
        <taxon>Limnohabitans</taxon>
    </lineage>
</organism>
<dbReference type="RefSeq" id="WP_108312965.1">
    <property type="nucleotide sequence ID" value="NZ_NESN01000003.1"/>
</dbReference>
<evidence type="ECO:0000256" key="1">
    <source>
        <dbReference type="ARBA" id="ARBA00022723"/>
    </source>
</evidence>
<dbReference type="EMBL" id="NESN01000003">
    <property type="protein sequence ID" value="PUE53491.1"/>
    <property type="molecule type" value="Genomic_DNA"/>
</dbReference>
<comment type="caution">
    <text evidence="3">The sequence shown here is derived from an EMBL/GenBank/DDBJ whole genome shotgun (WGS) entry which is preliminary data.</text>
</comment>
<dbReference type="InterPro" id="IPR029068">
    <property type="entry name" value="Glyas_Bleomycin-R_OHBP_Dase"/>
</dbReference>
<dbReference type="OrthoDB" id="9780241at2"/>